<reference evidence="8 9" key="1">
    <citation type="journal article" date="2004" name="Extremophiles">
        <title>Halobacillus locisalis sp. nov., a halophilic bacterium isolated from a marine solar saltern of the Yellow Sea in Korea.</title>
        <authorList>
            <person name="Yoon J.H."/>
            <person name="Kang K.H."/>
            <person name="Oh T.K."/>
            <person name="Park Y.H."/>
        </authorList>
    </citation>
    <scope>NUCLEOTIDE SEQUENCE [LARGE SCALE GENOMIC DNA]</scope>
    <source>
        <strain evidence="8 9">KCTC 3788</strain>
    </source>
</reference>
<feature type="transmembrane region" description="Helical" evidence="6">
    <location>
        <begin position="27"/>
        <end position="49"/>
    </location>
</feature>
<keyword evidence="3 6" id="KW-0812">Transmembrane</keyword>
<dbReference type="Proteomes" id="UP000571017">
    <property type="component" value="Unassembled WGS sequence"/>
</dbReference>
<evidence type="ECO:0000313" key="8">
    <source>
        <dbReference type="EMBL" id="MBA2173784.1"/>
    </source>
</evidence>
<dbReference type="EMBL" id="JACEFG010000001">
    <property type="protein sequence ID" value="MBA2173784.1"/>
    <property type="molecule type" value="Genomic_DNA"/>
</dbReference>
<dbReference type="GO" id="GO:0005886">
    <property type="term" value="C:plasma membrane"/>
    <property type="evidence" value="ECO:0007669"/>
    <property type="project" value="UniProtKB-SubCell"/>
</dbReference>
<keyword evidence="9" id="KW-1185">Reference proteome</keyword>
<sequence>MNKEENRLQITEPQTLTKKQKDDLQRLLYAGFWIRFFAYLIDLIVVWGINSIVTRPLIRLAGLQDAKLWIDFFSVSNLLTLLIFFLYFILMTKYFQATLGKMILGLSVQSLEGNSMSTSQIIFRECIGRYISMAIGGLPYIVVAFTKRHQGIHDYFADTSVIKNKFKEVNLTLDHNKHTSETLVES</sequence>
<evidence type="ECO:0000256" key="5">
    <source>
        <dbReference type="ARBA" id="ARBA00023136"/>
    </source>
</evidence>
<evidence type="ECO:0000256" key="1">
    <source>
        <dbReference type="ARBA" id="ARBA00004651"/>
    </source>
</evidence>
<keyword evidence="5 6" id="KW-0472">Membrane</keyword>
<dbReference type="PANTHER" id="PTHR36115">
    <property type="entry name" value="PROLINE-RICH ANTIGEN HOMOLOG-RELATED"/>
    <property type="match status" value="1"/>
</dbReference>
<accession>A0A838CP93</accession>
<dbReference type="AlphaFoldDB" id="A0A838CP93"/>
<dbReference type="InterPro" id="IPR010432">
    <property type="entry name" value="RDD"/>
</dbReference>
<protein>
    <submittedName>
        <fullName evidence="8">RDD family protein</fullName>
    </submittedName>
</protein>
<feature type="transmembrane region" description="Helical" evidence="6">
    <location>
        <begin position="69"/>
        <end position="90"/>
    </location>
</feature>
<evidence type="ECO:0000256" key="2">
    <source>
        <dbReference type="ARBA" id="ARBA00022475"/>
    </source>
</evidence>
<dbReference type="Pfam" id="PF06271">
    <property type="entry name" value="RDD"/>
    <property type="match status" value="1"/>
</dbReference>
<proteinExistence type="predicted"/>
<evidence type="ECO:0000256" key="4">
    <source>
        <dbReference type="ARBA" id="ARBA00022989"/>
    </source>
</evidence>
<organism evidence="8 9">
    <name type="scientific">Halobacillus locisalis</name>
    <dbReference type="NCBI Taxonomy" id="220753"/>
    <lineage>
        <taxon>Bacteria</taxon>
        <taxon>Bacillati</taxon>
        <taxon>Bacillota</taxon>
        <taxon>Bacilli</taxon>
        <taxon>Bacillales</taxon>
        <taxon>Bacillaceae</taxon>
        <taxon>Halobacillus</taxon>
    </lineage>
</organism>
<feature type="domain" description="RDD" evidence="7">
    <location>
        <begin position="29"/>
        <end position="157"/>
    </location>
</feature>
<evidence type="ECO:0000256" key="6">
    <source>
        <dbReference type="SAM" id="Phobius"/>
    </source>
</evidence>
<keyword evidence="4 6" id="KW-1133">Transmembrane helix</keyword>
<name>A0A838CP93_9BACI</name>
<evidence type="ECO:0000256" key="3">
    <source>
        <dbReference type="ARBA" id="ARBA00022692"/>
    </source>
</evidence>
<evidence type="ECO:0000313" key="9">
    <source>
        <dbReference type="Proteomes" id="UP000571017"/>
    </source>
</evidence>
<dbReference type="InterPro" id="IPR051791">
    <property type="entry name" value="Pra-immunoreactive"/>
</dbReference>
<gene>
    <name evidence="8" type="ORF">H0266_02620</name>
</gene>
<evidence type="ECO:0000259" key="7">
    <source>
        <dbReference type="Pfam" id="PF06271"/>
    </source>
</evidence>
<dbReference type="PANTHER" id="PTHR36115:SF9">
    <property type="entry name" value="LMO1584 PROTEIN"/>
    <property type="match status" value="1"/>
</dbReference>
<comment type="caution">
    <text evidence="8">The sequence shown here is derived from an EMBL/GenBank/DDBJ whole genome shotgun (WGS) entry which is preliminary data.</text>
</comment>
<keyword evidence="2" id="KW-1003">Cell membrane</keyword>
<comment type="subcellular location">
    <subcellularLocation>
        <location evidence="1">Cell membrane</location>
        <topology evidence="1">Multi-pass membrane protein</topology>
    </subcellularLocation>
</comment>